<proteinExistence type="predicted"/>
<keyword evidence="1" id="KW-0812">Transmembrane</keyword>
<dbReference type="AlphaFoldDB" id="A0A8H7AAA6"/>
<evidence type="ECO:0000313" key="2">
    <source>
        <dbReference type="EMBL" id="KAF7503839.1"/>
    </source>
</evidence>
<organism evidence="2 3">
    <name type="scientific">Endocarpon pusillum</name>
    <dbReference type="NCBI Taxonomy" id="364733"/>
    <lineage>
        <taxon>Eukaryota</taxon>
        <taxon>Fungi</taxon>
        <taxon>Dikarya</taxon>
        <taxon>Ascomycota</taxon>
        <taxon>Pezizomycotina</taxon>
        <taxon>Eurotiomycetes</taxon>
        <taxon>Chaetothyriomycetidae</taxon>
        <taxon>Verrucariales</taxon>
        <taxon>Verrucariaceae</taxon>
        <taxon>Endocarpon</taxon>
    </lineage>
</organism>
<dbReference type="EMBL" id="JAACFV010000160">
    <property type="protein sequence ID" value="KAF7503839.1"/>
    <property type="molecule type" value="Genomic_DNA"/>
</dbReference>
<protein>
    <submittedName>
        <fullName evidence="2">Uncharacterized protein</fullName>
    </submittedName>
</protein>
<accession>A0A8H7AAA6</accession>
<evidence type="ECO:0000313" key="3">
    <source>
        <dbReference type="Proteomes" id="UP000606974"/>
    </source>
</evidence>
<dbReference type="Proteomes" id="UP000606974">
    <property type="component" value="Unassembled WGS sequence"/>
</dbReference>
<sequence>MVTYGGANQAMLNEIGMSQLRYLISRRLILRDPRSLITLFVLRHDFDTYAIFLYALFNRLDTALSLIAFAVAL</sequence>
<comment type="caution">
    <text evidence="2">The sequence shown here is derived from an EMBL/GenBank/DDBJ whole genome shotgun (WGS) entry which is preliminary data.</text>
</comment>
<feature type="transmembrane region" description="Helical" evidence="1">
    <location>
        <begin position="49"/>
        <end position="72"/>
    </location>
</feature>
<keyword evidence="1" id="KW-0472">Membrane</keyword>
<keyword evidence="1" id="KW-1133">Transmembrane helix</keyword>
<reference evidence="2" key="1">
    <citation type="submission" date="2020-02" db="EMBL/GenBank/DDBJ databases">
        <authorList>
            <person name="Palmer J.M."/>
        </authorList>
    </citation>
    <scope>NUCLEOTIDE SEQUENCE</scope>
    <source>
        <strain evidence="2">EPUS1.4</strain>
        <tissue evidence="2">Thallus</tissue>
    </source>
</reference>
<gene>
    <name evidence="2" type="ORF">GJ744_003229</name>
</gene>
<name>A0A8H7AAA6_9EURO</name>
<keyword evidence="3" id="KW-1185">Reference proteome</keyword>
<evidence type="ECO:0000256" key="1">
    <source>
        <dbReference type="SAM" id="Phobius"/>
    </source>
</evidence>